<organism evidence="3">
    <name type="scientific">Microvirga ossetica</name>
    <dbReference type="NCBI Taxonomy" id="1882682"/>
    <lineage>
        <taxon>Bacteria</taxon>
        <taxon>Pseudomonadati</taxon>
        <taxon>Pseudomonadota</taxon>
        <taxon>Alphaproteobacteria</taxon>
        <taxon>Hyphomicrobiales</taxon>
        <taxon>Methylobacteriaceae</taxon>
        <taxon>Microvirga</taxon>
    </lineage>
</organism>
<dbReference type="KEGG" id="moc:BB934_37110"/>
<feature type="compositionally biased region" description="Polar residues" evidence="1">
    <location>
        <begin position="35"/>
        <end position="46"/>
    </location>
</feature>
<feature type="transmembrane region" description="Helical" evidence="2">
    <location>
        <begin position="75"/>
        <end position="97"/>
    </location>
</feature>
<gene>
    <name evidence="3" type="ORF">BB934_37110</name>
</gene>
<sequence length="147" mass="16580">MRRSARVAPKQVRNGWPLHKARAADGPSGPIRHMASSNAATGNWQARPQARSARLKTRFAATEFRVTFSALDDRLWYLAVAFGGLSVVATAIAWHAWRQFQDALKTPLAPDNGDVPFLREWDFRYWLRIGWVTAGLSILLSILWLIP</sequence>
<evidence type="ECO:0000256" key="2">
    <source>
        <dbReference type="SAM" id="Phobius"/>
    </source>
</evidence>
<feature type="transmembrane region" description="Helical" evidence="2">
    <location>
        <begin position="125"/>
        <end position="146"/>
    </location>
</feature>
<keyword evidence="2" id="KW-0472">Membrane</keyword>
<keyword evidence="2" id="KW-0812">Transmembrane</keyword>
<keyword evidence="2" id="KW-1133">Transmembrane helix</keyword>
<geneLocation type="plasmid" evidence="3">
    <name>unnamed3</name>
</geneLocation>
<dbReference type="AlphaFoldDB" id="A0A1B2EV50"/>
<accession>A0A1B2EV50</accession>
<proteinExistence type="predicted"/>
<reference evidence="3" key="1">
    <citation type="submission" date="2016-07" db="EMBL/GenBank/DDBJ databases">
        <title>Microvirga ossetica sp. nov. a new species of rhizobia isolated from root nodules of the legume species Vicia alpestris Steven originated from North Ossetia region in the Caucasus.</title>
        <authorList>
            <person name="Safronova V.I."/>
            <person name="Kuznetsova I.G."/>
            <person name="Sazanova A.L."/>
            <person name="Belimov A."/>
            <person name="Andronov E."/>
            <person name="Osledkin Y.S."/>
            <person name="Onishchuk O.P."/>
            <person name="Kurchak O.N."/>
            <person name="Shaposhnikov A.I."/>
            <person name="Willems A."/>
            <person name="Tikhonovich I.A."/>
        </authorList>
    </citation>
    <scope>NUCLEOTIDE SEQUENCE [LARGE SCALE GENOMIC DNA]</scope>
    <source>
        <strain evidence="3">V5/3M</strain>
        <plasmid evidence="3">unnamed3</plasmid>
    </source>
</reference>
<evidence type="ECO:0000256" key="1">
    <source>
        <dbReference type="SAM" id="MobiDB-lite"/>
    </source>
</evidence>
<protein>
    <submittedName>
        <fullName evidence="3">Uncharacterized protein</fullName>
    </submittedName>
</protein>
<dbReference type="EMBL" id="CP016618">
    <property type="protein sequence ID" value="ANY83841.1"/>
    <property type="molecule type" value="Genomic_DNA"/>
</dbReference>
<evidence type="ECO:0000313" key="3">
    <source>
        <dbReference type="EMBL" id="ANY83841.1"/>
    </source>
</evidence>
<name>A0A1B2EV50_9HYPH</name>
<feature type="region of interest" description="Disordered" evidence="1">
    <location>
        <begin position="20"/>
        <end position="46"/>
    </location>
</feature>
<keyword evidence="3" id="KW-0614">Plasmid</keyword>